<evidence type="ECO:0000313" key="2">
    <source>
        <dbReference type="Proteomes" id="UP000660675"/>
    </source>
</evidence>
<keyword evidence="2" id="KW-1185">Reference proteome</keyword>
<proteinExistence type="predicted"/>
<dbReference type="EMBL" id="BMTF01000004">
    <property type="protein sequence ID" value="GGV79279.1"/>
    <property type="molecule type" value="Genomic_DNA"/>
</dbReference>
<evidence type="ECO:0000313" key="1">
    <source>
        <dbReference type="EMBL" id="GGV79279.1"/>
    </source>
</evidence>
<protein>
    <recommendedName>
        <fullName evidence="3">Small CPxCG-related zinc finger protein</fullName>
    </recommendedName>
</protein>
<comment type="caution">
    <text evidence="1">The sequence shown here is derived from an EMBL/GenBank/DDBJ whole genome shotgun (WGS) entry which is preliminary data.</text>
</comment>
<organism evidence="1 2">
    <name type="scientific">Streptomyces gelaticus</name>
    <dbReference type="NCBI Taxonomy" id="285446"/>
    <lineage>
        <taxon>Bacteria</taxon>
        <taxon>Bacillati</taxon>
        <taxon>Actinomycetota</taxon>
        <taxon>Actinomycetes</taxon>
        <taxon>Kitasatosporales</taxon>
        <taxon>Streptomycetaceae</taxon>
        <taxon>Streptomyces</taxon>
    </lineage>
</organism>
<evidence type="ECO:0008006" key="3">
    <source>
        <dbReference type="Google" id="ProtNLM"/>
    </source>
</evidence>
<sequence>MDEETHRIQQPAQSDAAAVTCTLCGASADGETAPPTWICSVENGRQQYFCEACARTHIRAIESRLDSAWW</sequence>
<reference evidence="2" key="1">
    <citation type="journal article" date="2019" name="Int. J. Syst. Evol. Microbiol.">
        <title>The Global Catalogue of Microorganisms (GCM) 10K type strain sequencing project: providing services to taxonomists for standard genome sequencing and annotation.</title>
        <authorList>
            <consortium name="The Broad Institute Genomics Platform"/>
            <consortium name="The Broad Institute Genome Sequencing Center for Infectious Disease"/>
            <person name="Wu L."/>
            <person name="Ma J."/>
        </authorList>
    </citation>
    <scope>NUCLEOTIDE SEQUENCE [LARGE SCALE GENOMIC DNA]</scope>
    <source>
        <strain evidence="2">JCM 4376</strain>
    </source>
</reference>
<accession>A0ABQ2VWL3</accession>
<name>A0ABQ2VWL3_9ACTN</name>
<dbReference type="RefSeq" id="WP_189542483.1">
    <property type="nucleotide sequence ID" value="NZ_BMTF01000004.1"/>
</dbReference>
<dbReference type="Proteomes" id="UP000660675">
    <property type="component" value="Unassembled WGS sequence"/>
</dbReference>
<gene>
    <name evidence="1" type="ORF">GCM10015535_15580</name>
</gene>